<dbReference type="Proteomes" id="UP000268321">
    <property type="component" value="Unassembled WGS sequence"/>
</dbReference>
<gene>
    <name evidence="1" type="ORF">METBISCDRAFT_23454</name>
</gene>
<dbReference type="OrthoDB" id="8189076at2759"/>
<sequence length="119" mass="13445">MDLTQEICKIEDISSGRVPAEAVYQEMERLKTDISLLRTEMAQFLTALATVHENTSQHAYYAQLATRTAGVRAAIKDYCARYYRLLDVISYSQIKLNQEPEVWSAQSPKKKRGSVGKSA</sequence>
<dbReference type="AlphaFoldDB" id="A0A4P9ZBP6"/>
<protein>
    <submittedName>
        <fullName evidence="1">Uncharacterized protein</fullName>
    </submittedName>
</protein>
<reference evidence="2" key="1">
    <citation type="journal article" date="2018" name="Nat. Microbiol.">
        <title>Leveraging single-cell genomics to expand the fungal tree of life.</title>
        <authorList>
            <person name="Ahrendt S.R."/>
            <person name="Quandt C.A."/>
            <person name="Ciobanu D."/>
            <person name="Clum A."/>
            <person name="Salamov A."/>
            <person name="Andreopoulos B."/>
            <person name="Cheng J.F."/>
            <person name="Woyke T."/>
            <person name="Pelin A."/>
            <person name="Henrissat B."/>
            <person name="Reynolds N.K."/>
            <person name="Benny G.L."/>
            <person name="Smith M.E."/>
            <person name="James T.Y."/>
            <person name="Grigoriev I.V."/>
        </authorList>
    </citation>
    <scope>NUCLEOTIDE SEQUENCE [LARGE SCALE GENOMIC DNA]</scope>
    <source>
        <strain evidence="2">Baker2002</strain>
    </source>
</reference>
<name>A0A4P9ZBP6_9ASCO</name>
<accession>A0A4P9ZBP6</accession>
<dbReference type="EMBL" id="ML004462">
    <property type="protein sequence ID" value="RKP30264.1"/>
    <property type="molecule type" value="Genomic_DNA"/>
</dbReference>
<keyword evidence="2" id="KW-1185">Reference proteome</keyword>
<organism evidence="1 2">
    <name type="scientific">Metschnikowia bicuspidata</name>
    <dbReference type="NCBI Taxonomy" id="27322"/>
    <lineage>
        <taxon>Eukaryota</taxon>
        <taxon>Fungi</taxon>
        <taxon>Dikarya</taxon>
        <taxon>Ascomycota</taxon>
        <taxon>Saccharomycotina</taxon>
        <taxon>Pichiomycetes</taxon>
        <taxon>Metschnikowiaceae</taxon>
        <taxon>Metschnikowia</taxon>
    </lineage>
</organism>
<evidence type="ECO:0000313" key="2">
    <source>
        <dbReference type="Proteomes" id="UP000268321"/>
    </source>
</evidence>
<proteinExistence type="predicted"/>
<evidence type="ECO:0000313" key="1">
    <source>
        <dbReference type="EMBL" id="RKP30264.1"/>
    </source>
</evidence>